<comment type="caution">
    <text evidence="4">The sequence shown here is derived from an EMBL/GenBank/DDBJ whole genome shotgun (WGS) entry which is preliminary data.</text>
</comment>
<dbReference type="PANTHER" id="PTHR43248:SF2">
    <property type="entry name" value="PROLYL AMINOPEPTIDASE"/>
    <property type="match status" value="1"/>
</dbReference>
<dbReference type="EMBL" id="BAABLK010000022">
    <property type="protein sequence ID" value="GAA5226703.1"/>
    <property type="molecule type" value="Genomic_DNA"/>
</dbReference>
<evidence type="ECO:0000313" key="5">
    <source>
        <dbReference type="Proteomes" id="UP001501257"/>
    </source>
</evidence>
<evidence type="ECO:0000259" key="3">
    <source>
        <dbReference type="Pfam" id="PF00561"/>
    </source>
</evidence>
<dbReference type="InterPro" id="IPR029058">
    <property type="entry name" value="AB_hydrolase_fold"/>
</dbReference>
<proteinExistence type="inferred from homology"/>
<keyword evidence="2 4" id="KW-0378">Hydrolase</keyword>
<comment type="similarity">
    <text evidence="1">Belongs to the peptidase S33 family.</text>
</comment>
<dbReference type="Gene3D" id="3.40.50.1820">
    <property type="entry name" value="alpha/beta hydrolase"/>
    <property type="match status" value="1"/>
</dbReference>
<organism evidence="4 5">
    <name type="scientific">Paeniglutamicibacter antarcticus</name>
    <dbReference type="NCBI Taxonomy" id="494023"/>
    <lineage>
        <taxon>Bacteria</taxon>
        <taxon>Bacillati</taxon>
        <taxon>Actinomycetota</taxon>
        <taxon>Actinomycetes</taxon>
        <taxon>Micrococcales</taxon>
        <taxon>Micrococcaceae</taxon>
        <taxon>Paeniglutamicibacter</taxon>
    </lineage>
</organism>
<accession>A0ABP9TLF7</accession>
<sequence length="429" mass="46924">MSTDYIAAGKFFRDHTLSVPLDWANPGDSPRISIFVREVSLAKNKNRELPLLLFLQGGPGGKGPRPVGSAGWLDAALERYTVVLLDQRGTGRSTPVTAATMERFDTAHQGAEYLLHFRADSIIHDAEHVRHEIYASSRWATLGQSYGGFLTLSYLSMAPEALTACHITGGLPSLEPSAAGVYARTYPRTAAKTAQFYELYPHHVDTAARIADLLETTEVRLPDGDRLSVRRFQCLGIDFGMKPGFERLNALLDEALTGHGLSDVFLAEVQARTAFASNPLFAVMQESIYGHGSNGATGWAAQAEIERHPEFDSSARPLMFTGEMMYPWMFAETRLLRPFKGAVDLLAEKTDWSSLYDSEKLAANTVPVAAIVYHDDMYVDAGLSLAAASKVGNLHAWVTNEFEHDGLGSGTVLPRLFAMIDELGGPLQD</sequence>
<dbReference type="InterPro" id="IPR000073">
    <property type="entry name" value="AB_hydrolase_1"/>
</dbReference>
<dbReference type="SUPFAM" id="SSF53474">
    <property type="entry name" value="alpha/beta-Hydrolases"/>
    <property type="match status" value="1"/>
</dbReference>
<dbReference type="Pfam" id="PF00561">
    <property type="entry name" value="Abhydrolase_1"/>
    <property type="match status" value="1"/>
</dbReference>
<feature type="domain" description="AB hydrolase-1" evidence="3">
    <location>
        <begin position="50"/>
        <end position="200"/>
    </location>
</feature>
<dbReference type="InterPro" id="IPR051601">
    <property type="entry name" value="Serine_prot/Carboxylest_S33"/>
</dbReference>
<dbReference type="InterPro" id="IPR002410">
    <property type="entry name" value="Peptidase_S33"/>
</dbReference>
<evidence type="ECO:0000256" key="2">
    <source>
        <dbReference type="ARBA" id="ARBA00022801"/>
    </source>
</evidence>
<keyword evidence="5" id="KW-1185">Reference proteome</keyword>
<evidence type="ECO:0000256" key="1">
    <source>
        <dbReference type="ARBA" id="ARBA00010088"/>
    </source>
</evidence>
<dbReference type="RefSeq" id="WP_210099745.1">
    <property type="nucleotide sequence ID" value="NZ_BAABLK010000022.1"/>
</dbReference>
<dbReference type="Proteomes" id="UP001501257">
    <property type="component" value="Unassembled WGS sequence"/>
</dbReference>
<name>A0ABP9TLF7_9MICC</name>
<dbReference type="PRINTS" id="PR00793">
    <property type="entry name" value="PROAMNOPTASE"/>
</dbReference>
<reference evidence="5" key="1">
    <citation type="journal article" date="2019" name="Int. J. Syst. Evol. Microbiol.">
        <title>The Global Catalogue of Microorganisms (GCM) 10K type strain sequencing project: providing services to taxonomists for standard genome sequencing and annotation.</title>
        <authorList>
            <consortium name="The Broad Institute Genomics Platform"/>
            <consortium name="The Broad Institute Genome Sequencing Center for Infectious Disease"/>
            <person name="Wu L."/>
            <person name="Ma J."/>
        </authorList>
    </citation>
    <scope>NUCLEOTIDE SEQUENCE [LARGE SCALE GENOMIC DNA]</scope>
    <source>
        <strain evidence="5">JCM 18952</strain>
    </source>
</reference>
<evidence type="ECO:0000313" key="4">
    <source>
        <dbReference type="EMBL" id="GAA5226703.1"/>
    </source>
</evidence>
<protein>
    <submittedName>
        <fullName evidence="4">Alpha/beta fold hydrolase</fullName>
    </submittedName>
</protein>
<dbReference type="GO" id="GO:0016787">
    <property type="term" value="F:hydrolase activity"/>
    <property type="evidence" value="ECO:0007669"/>
    <property type="project" value="UniProtKB-KW"/>
</dbReference>
<gene>
    <name evidence="4" type="ORF">GCM10025778_12360</name>
</gene>
<dbReference type="PANTHER" id="PTHR43248">
    <property type="entry name" value="2-SUCCINYL-6-HYDROXY-2,4-CYCLOHEXADIENE-1-CARBOXYLATE SYNTHASE"/>
    <property type="match status" value="1"/>
</dbReference>